<feature type="transmembrane region" description="Helical" evidence="7">
    <location>
        <begin position="125"/>
        <end position="146"/>
    </location>
</feature>
<comment type="similarity">
    <text evidence="2">Belongs to the urea transporter family.</text>
</comment>
<gene>
    <name evidence="9" type="ORF">POL72_34395</name>
</gene>
<feature type="transmembrane region" description="Helical" evidence="7">
    <location>
        <begin position="158"/>
        <end position="182"/>
    </location>
</feature>
<dbReference type="Gene3D" id="2.70.70.10">
    <property type="entry name" value="Glucose Permease (Domain IIA)"/>
    <property type="match status" value="1"/>
</dbReference>
<keyword evidence="3" id="KW-1003">Cell membrane</keyword>
<dbReference type="SUPFAM" id="SSF51261">
    <property type="entry name" value="Duplicated hybrid motif"/>
    <property type="match status" value="1"/>
</dbReference>
<feature type="transmembrane region" description="Helical" evidence="7">
    <location>
        <begin position="194"/>
        <end position="211"/>
    </location>
</feature>
<evidence type="ECO:0000256" key="5">
    <source>
        <dbReference type="ARBA" id="ARBA00022989"/>
    </source>
</evidence>
<dbReference type="InterPro" id="IPR011055">
    <property type="entry name" value="Dup_hybrid_motif"/>
</dbReference>
<dbReference type="PANTHER" id="PTHR10464:SF4">
    <property type="entry name" value="UREA TRANSPORTER"/>
    <property type="match status" value="1"/>
</dbReference>
<evidence type="ECO:0000313" key="10">
    <source>
        <dbReference type="Proteomes" id="UP001217485"/>
    </source>
</evidence>
<dbReference type="Gene3D" id="1.10.3430.10">
    <property type="entry name" value="Ammonium transporter AmtB like domains"/>
    <property type="match status" value="1"/>
</dbReference>
<keyword evidence="10" id="KW-1185">Reference proteome</keyword>
<keyword evidence="5 7" id="KW-1133">Transmembrane helix</keyword>
<feature type="transmembrane region" description="Helical" evidence="7">
    <location>
        <begin position="259"/>
        <end position="277"/>
    </location>
</feature>
<evidence type="ECO:0000256" key="2">
    <source>
        <dbReference type="ARBA" id="ARBA00005914"/>
    </source>
</evidence>
<organism evidence="9 10">
    <name type="scientific">Sorangium atrum</name>
    <dbReference type="NCBI Taxonomy" id="2995308"/>
    <lineage>
        <taxon>Bacteria</taxon>
        <taxon>Pseudomonadati</taxon>
        <taxon>Myxococcota</taxon>
        <taxon>Polyangia</taxon>
        <taxon>Polyangiales</taxon>
        <taxon>Polyangiaceae</taxon>
        <taxon>Sorangium</taxon>
    </lineage>
</organism>
<feature type="transmembrane region" description="Helical" evidence="7">
    <location>
        <begin position="218"/>
        <end position="247"/>
    </location>
</feature>
<feature type="transmembrane region" description="Helical" evidence="7">
    <location>
        <begin position="103"/>
        <end position="119"/>
    </location>
</feature>
<feature type="transmembrane region" description="Helical" evidence="7">
    <location>
        <begin position="73"/>
        <end position="91"/>
    </location>
</feature>
<dbReference type="Pfam" id="PF01551">
    <property type="entry name" value="Peptidase_M23"/>
    <property type="match status" value="1"/>
</dbReference>
<dbReference type="CDD" id="cd12797">
    <property type="entry name" value="M23_peptidase"/>
    <property type="match status" value="1"/>
</dbReference>
<evidence type="ECO:0000256" key="6">
    <source>
        <dbReference type="ARBA" id="ARBA00023136"/>
    </source>
</evidence>
<keyword evidence="4 7" id="KW-0812">Transmembrane</keyword>
<reference evidence="9 10" key="1">
    <citation type="submission" date="2023-01" db="EMBL/GenBank/DDBJ databases">
        <title>Minimal conservation of predation-associated metabolite biosynthetic gene clusters underscores biosynthetic potential of Myxococcota including descriptions for ten novel species: Archangium lansinium sp. nov., Myxococcus landrumus sp. nov., Nannocystis bai.</title>
        <authorList>
            <person name="Ahearne A."/>
            <person name="Stevens C."/>
            <person name="Dowd S."/>
        </authorList>
    </citation>
    <scope>NUCLEOTIDE SEQUENCE [LARGE SCALE GENOMIC DNA]</scope>
    <source>
        <strain evidence="9 10">WIWO2</strain>
    </source>
</reference>
<feature type="transmembrane region" description="Helical" evidence="7">
    <location>
        <begin position="284"/>
        <end position="302"/>
    </location>
</feature>
<evidence type="ECO:0000256" key="4">
    <source>
        <dbReference type="ARBA" id="ARBA00022692"/>
    </source>
</evidence>
<dbReference type="RefSeq" id="WP_272101020.1">
    <property type="nucleotide sequence ID" value="NZ_JAQNDK010000004.1"/>
</dbReference>
<dbReference type="InterPro" id="IPR004937">
    <property type="entry name" value="Urea_transporter"/>
</dbReference>
<dbReference type="Pfam" id="PF03253">
    <property type="entry name" value="UT"/>
    <property type="match status" value="1"/>
</dbReference>
<evidence type="ECO:0000256" key="7">
    <source>
        <dbReference type="SAM" id="Phobius"/>
    </source>
</evidence>
<sequence>MAQVIPAPTSGAAHATWTARRRRVAAAVSSLLARSGVAEMGESLLRVYAHILFSRSPAVGLLVLLATATVPRAFVFGVIAACAANGAALLLDLEKDAVRDGSYAYNALLVGLGVAQSFTADGPAVAVALLGAAACVVVTAALRSLSGLGSGGAAGLPVLSLPFIVVFHLTLSTSAFSGLTLAAHAQAPPAIEGLPAPIALFARCLGGLFFLPRADAGALVLAALLVHSRIAALLAALAFAAVLGLASRWLSLPDGALDVLGYNAVLTAVGLGGVWFVPSASSFALGLSGAVAAALVTAGAMAPLARLGAAPLILPFNVTVVAALLAMRRRARDERPKAVDFLPGTPEQNLAYFRTRRARFQRSPHGVSFRLPFRGTWTCTQAVDGAFTHKEQWRYAFDFQVMDEGGQAFRGAGSAPQDFHCHRLPVVAAADGTVVKVESSVPDSDVGAMNLEQNWGNHVIVAHAPGVYSMVAHLARGTLKVVEGQWVKRGDVLGLAGSSGRSPEPHLHFQLQSTHKLGAPTLPCSFTDVVTVGEEARLWPSLEPREGDAVRSIEADEDVSAYFGFTCGDTWAYRVGAHVERVTCDVDVYGRLLIRSEDRAASLFYGRSDDLFTSFDAVGDDASVVHLLRAALPRVPLEGSASLRWADTLPARRFRAVALRALADFVAPFLPGDGIEMDLRMRREGDLLVVLGESRRRDRRGEPLVRTRAELTRGRGPLRVEITAQGRTRAAERIQDADRKFTVSFGEETS</sequence>
<comment type="caution">
    <text evidence="9">The sequence shown here is derived from an EMBL/GenBank/DDBJ whole genome shotgun (WGS) entry which is preliminary data.</text>
</comment>
<dbReference type="InterPro" id="IPR029020">
    <property type="entry name" value="Ammonium/urea_transptr"/>
</dbReference>
<dbReference type="EMBL" id="JAQNDK010000004">
    <property type="protein sequence ID" value="MDC0682868.1"/>
    <property type="molecule type" value="Genomic_DNA"/>
</dbReference>
<proteinExistence type="inferred from homology"/>
<feature type="domain" description="M23ase beta-sheet core" evidence="8">
    <location>
        <begin position="424"/>
        <end position="515"/>
    </location>
</feature>
<evidence type="ECO:0000256" key="3">
    <source>
        <dbReference type="ARBA" id="ARBA00022475"/>
    </source>
</evidence>
<dbReference type="PANTHER" id="PTHR10464">
    <property type="entry name" value="UREA TRANSPORTER"/>
    <property type="match status" value="1"/>
</dbReference>
<evidence type="ECO:0000256" key="1">
    <source>
        <dbReference type="ARBA" id="ARBA00004651"/>
    </source>
</evidence>
<protein>
    <submittedName>
        <fullName evidence="9">Urea transporter</fullName>
    </submittedName>
</protein>
<dbReference type="InterPro" id="IPR016047">
    <property type="entry name" value="M23ase_b-sheet_dom"/>
</dbReference>
<evidence type="ECO:0000313" key="9">
    <source>
        <dbReference type="EMBL" id="MDC0682868.1"/>
    </source>
</evidence>
<evidence type="ECO:0000259" key="8">
    <source>
        <dbReference type="Pfam" id="PF01551"/>
    </source>
</evidence>
<keyword evidence="6 7" id="KW-0472">Membrane</keyword>
<comment type="subcellular location">
    <subcellularLocation>
        <location evidence="1">Cell membrane</location>
        <topology evidence="1">Multi-pass membrane protein</topology>
    </subcellularLocation>
</comment>
<name>A0ABT5CB44_9BACT</name>
<accession>A0ABT5CB44</accession>
<dbReference type="Proteomes" id="UP001217485">
    <property type="component" value="Unassembled WGS sequence"/>
</dbReference>